<organism evidence="2 3">
    <name type="scientific">Coniochaeta hoffmannii</name>
    <dbReference type="NCBI Taxonomy" id="91930"/>
    <lineage>
        <taxon>Eukaryota</taxon>
        <taxon>Fungi</taxon>
        <taxon>Dikarya</taxon>
        <taxon>Ascomycota</taxon>
        <taxon>Pezizomycotina</taxon>
        <taxon>Sordariomycetes</taxon>
        <taxon>Sordariomycetidae</taxon>
        <taxon>Coniochaetales</taxon>
        <taxon>Coniochaetaceae</taxon>
        <taxon>Coniochaeta</taxon>
    </lineage>
</organism>
<name>A0AA38RNQ1_9PEZI</name>
<evidence type="ECO:0000313" key="3">
    <source>
        <dbReference type="Proteomes" id="UP001174691"/>
    </source>
</evidence>
<accession>A0AA38RNQ1</accession>
<reference evidence="2" key="1">
    <citation type="submission" date="2022-07" db="EMBL/GenBank/DDBJ databases">
        <title>Fungi with potential for degradation of polypropylene.</title>
        <authorList>
            <person name="Gostincar C."/>
        </authorList>
    </citation>
    <scope>NUCLEOTIDE SEQUENCE</scope>
    <source>
        <strain evidence="2">EXF-13287</strain>
    </source>
</reference>
<evidence type="ECO:0000313" key="2">
    <source>
        <dbReference type="EMBL" id="KAJ9151465.1"/>
    </source>
</evidence>
<keyword evidence="3" id="KW-1185">Reference proteome</keyword>
<sequence length="167" mass="19167">MVIASDVNATESSGADGAPWAAGKTPPGIVATLHWREDDPKRWVIDFLGPRYYAFEEAPAAGHTYLVFHPGSTFYYRLPCFRHDGHRWFFRTRREDAGSIEHFQDQAMAILEKIRNRVQAHVLKACDAVNWVAMPEFHWTWSTAWTCEDPSEAIIKVIHNKPARTDR</sequence>
<comment type="caution">
    <text evidence="2">The sequence shown here is derived from an EMBL/GenBank/DDBJ whole genome shotgun (WGS) entry which is preliminary data.</text>
</comment>
<dbReference type="Proteomes" id="UP001174691">
    <property type="component" value="Unassembled WGS sequence"/>
</dbReference>
<dbReference type="EMBL" id="JANBVN010000064">
    <property type="protein sequence ID" value="KAJ9151465.1"/>
    <property type="molecule type" value="Genomic_DNA"/>
</dbReference>
<evidence type="ECO:0000256" key="1">
    <source>
        <dbReference type="SAM" id="MobiDB-lite"/>
    </source>
</evidence>
<proteinExistence type="predicted"/>
<feature type="region of interest" description="Disordered" evidence="1">
    <location>
        <begin position="1"/>
        <end position="22"/>
    </location>
</feature>
<gene>
    <name evidence="2" type="ORF">NKR19_g4891</name>
</gene>
<protein>
    <submittedName>
        <fullName evidence="2">Uncharacterized protein</fullName>
    </submittedName>
</protein>
<dbReference type="AlphaFoldDB" id="A0AA38RNQ1"/>